<dbReference type="Gene3D" id="3.90.79.10">
    <property type="entry name" value="Nucleoside Triphosphate Pyrophosphohydrolase"/>
    <property type="match status" value="1"/>
</dbReference>
<evidence type="ECO:0000256" key="2">
    <source>
        <dbReference type="ARBA" id="ARBA00001947"/>
    </source>
</evidence>
<evidence type="ECO:0000256" key="8">
    <source>
        <dbReference type="ARBA" id="ARBA00023027"/>
    </source>
</evidence>
<evidence type="ECO:0000256" key="6">
    <source>
        <dbReference type="ARBA" id="ARBA00022801"/>
    </source>
</evidence>
<accession>A0ABV8AA73</accession>
<organism evidence="11 12">
    <name type="scientific">Deinococcus antarcticus</name>
    <dbReference type="NCBI Taxonomy" id="1298767"/>
    <lineage>
        <taxon>Bacteria</taxon>
        <taxon>Thermotogati</taxon>
        <taxon>Deinococcota</taxon>
        <taxon>Deinococci</taxon>
        <taxon>Deinococcales</taxon>
        <taxon>Deinococcaceae</taxon>
        <taxon>Deinococcus</taxon>
    </lineage>
</organism>
<comment type="caution">
    <text evidence="11">The sequence shown here is derived from an EMBL/GenBank/DDBJ whole genome shotgun (WGS) entry which is preliminary data.</text>
</comment>
<evidence type="ECO:0000256" key="9">
    <source>
        <dbReference type="ARBA" id="ARBA00023679"/>
    </source>
</evidence>
<evidence type="ECO:0000256" key="4">
    <source>
        <dbReference type="ARBA" id="ARBA00012381"/>
    </source>
</evidence>
<keyword evidence="7" id="KW-0460">Magnesium</keyword>
<evidence type="ECO:0000256" key="7">
    <source>
        <dbReference type="ARBA" id="ARBA00022842"/>
    </source>
</evidence>
<dbReference type="PANTHER" id="PTHR42904:SF6">
    <property type="entry name" value="NAD-CAPPED RNA HYDROLASE NUDT12"/>
    <property type="match status" value="1"/>
</dbReference>
<dbReference type="EC" id="3.6.1.22" evidence="4"/>
<dbReference type="InterPro" id="IPR049734">
    <property type="entry name" value="NudC-like_C"/>
</dbReference>
<name>A0ABV8AA73_9DEIO</name>
<dbReference type="PROSITE" id="PS51462">
    <property type="entry name" value="NUDIX"/>
    <property type="match status" value="1"/>
</dbReference>
<dbReference type="InterPro" id="IPR050241">
    <property type="entry name" value="NAD-cap_RNA_hydrolase_NudC"/>
</dbReference>
<dbReference type="Gene3D" id="3.90.79.20">
    <property type="match status" value="1"/>
</dbReference>
<comment type="similarity">
    <text evidence="3">Belongs to the Nudix hydrolase family. NudC subfamily.</text>
</comment>
<comment type="catalytic activity">
    <reaction evidence="9">
        <text>a 5'-end NAD(+)-phospho-ribonucleoside in mRNA + H2O = a 5'-end phospho-adenosine-phospho-ribonucleoside in mRNA + beta-nicotinamide D-ribonucleotide + 2 H(+)</text>
        <dbReference type="Rhea" id="RHEA:60876"/>
        <dbReference type="Rhea" id="RHEA-COMP:15698"/>
        <dbReference type="Rhea" id="RHEA-COMP:15719"/>
        <dbReference type="ChEBI" id="CHEBI:14649"/>
        <dbReference type="ChEBI" id="CHEBI:15377"/>
        <dbReference type="ChEBI" id="CHEBI:15378"/>
        <dbReference type="ChEBI" id="CHEBI:144029"/>
        <dbReference type="ChEBI" id="CHEBI:144051"/>
    </reaction>
    <physiologicalReaction direction="left-to-right" evidence="9">
        <dbReference type="Rhea" id="RHEA:60877"/>
    </physiologicalReaction>
</comment>
<dbReference type="InterPro" id="IPR015797">
    <property type="entry name" value="NUDIX_hydrolase-like_dom_sf"/>
</dbReference>
<dbReference type="RefSeq" id="WP_380080537.1">
    <property type="nucleotide sequence ID" value="NZ_JBHRZF010000206.1"/>
</dbReference>
<dbReference type="Pfam" id="PF00293">
    <property type="entry name" value="NUDIX"/>
    <property type="match status" value="1"/>
</dbReference>
<dbReference type="InterPro" id="IPR000086">
    <property type="entry name" value="NUDIX_hydrolase_dom"/>
</dbReference>
<dbReference type="NCBIfam" id="NF001299">
    <property type="entry name" value="PRK00241.1"/>
    <property type="match status" value="1"/>
</dbReference>
<evidence type="ECO:0000256" key="3">
    <source>
        <dbReference type="ARBA" id="ARBA00009595"/>
    </source>
</evidence>
<dbReference type="CDD" id="cd03429">
    <property type="entry name" value="NUDIX_NADH_pyrophosphatase_Nudt13"/>
    <property type="match status" value="1"/>
</dbReference>
<dbReference type="GO" id="GO:0016787">
    <property type="term" value="F:hydrolase activity"/>
    <property type="evidence" value="ECO:0007669"/>
    <property type="project" value="UniProtKB-KW"/>
</dbReference>
<comment type="cofactor">
    <cofactor evidence="1">
        <name>Mg(2+)</name>
        <dbReference type="ChEBI" id="CHEBI:18420"/>
    </cofactor>
</comment>
<dbReference type="EMBL" id="JBHRZF010000206">
    <property type="protein sequence ID" value="MFC3862593.1"/>
    <property type="molecule type" value="Genomic_DNA"/>
</dbReference>
<proteinExistence type="inferred from homology"/>
<gene>
    <name evidence="11" type="primary">nudC</name>
    <name evidence="11" type="ORF">ACFOPQ_17655</name>
</gene>
<comment type="cofactor">
    <cofactor evidence="2">
        <name>Zn(2+)</name>
        <dbReference type="ChEBI" id="CHEBI:29105"/>
    </cofactor>
</comment>
<keyword evidence="12" id="KW-1185">Reference proteome</keyword>
<evidence type="ECO:0000313" key="11">
    <source>
        <dbReference type="EMBL" id="MFC3862593.1"/>
    </source>
</evidence>
<dbReference type="PANTHER" id="PTHR42904">
    <property type="entry name" value="NUDIX HYDROLASE, NUDC SUBFAMILY"/>
    <property type="match status" value="1"/>
</dbReference>
<feature type="domain" description="Nudix hydrolase" evidence="10">
    <location>
        <begin position="143"/>
        <end position="271"/>
    </location>
</feature>
<dbReference type="SUPFAM" id="SSF55811">
    <property type="entry name" value="Nudix"/>
    <property type="match status" value="2"/>
</dbReference>
<protein>
    <recommendedName>
        <fullName evidence="4">NAD(+) diphosphatase</fullName>
        <ecNumber evidence="4">3.6.1.22</ecNumber>
    </recommendedName>
</protein>
<dbReference type="Proteomes" id="UP001595748">
    <property type="component" value="Unassembled WGS sequence"/>
</dbReference>
<dbReference type="PROSITE" id="PS00893">
    <property type="entry name" value="NUDIX_BOX"/>
    <property type="match status" value="1"/>
</dbReference>
<keyword evidence="8" id="KW-0520">NAD</keyword>
<evidence type="ECO:0000259" key="10">
    <source>
        <dbReference type="PROSITE" id="PS51462"/>
    </source>
</evidence>
<reference evidence="12" key="1">
    <citation type="journal article" date="2019" name="Int. J. Syst. Evol. Microbiol.">
        <title>The Global Catalogue of Microorganisms (GCM) 10K type strain sequencing project: providing services to taxonomists for standard genome sequencing and annotation.</title>
        <authorList>
            <consortium name="The Broad Institute Genomics Platform"/>
            <consortium name="The Broad Institute Genome Sequencing Center for Infectious Disease"/>
            <person name="Wu L."/>
            <person name="Ma J."/>
        </authorList>
    </citation>
    <scope>NUCLEOTIDE SEQUENCE [LARGE SCALE GENOMIC DNA]</scope>
    <source>
        <strain evidence="12">CCTCC AB 2013263</strain>
    </source>
</reference>
<evidence type="ECO:0000313" key="12">
    <source>
        <dbReference type="Proteomes" id="UP001595748"/>
    </source>
</evidence>
<keyword evidence="6 11" id="KW-0378">Hydrolase</keyword>
<sequence length="274" mass="30280">MTTSATERPAAFLDDLTVEDHPDALKFVFSDGRLVLNDNELPKSGELQMEVLYPLGTYRGKSVLAGVLKGEVPEGFSLSNVRAAHGLLPDDLFGLAGLAHQIVEFHRTHRYCGACASELQKGDLQGGRGRYRKCPNCGLSVYPRVAPAVIVLISRGEGKDTEFLLARGPRQAPGMYTTLAGFVEPSETLEHAVHREVLEEVGVRVKDVQYRFSQPWPFPHSLMLAFTARYDGGEIVPQPGEIEDARWFNVNELPLIPPPFTSSRRLLDEALARL</sequence>
<dbReference type="InterPro" id="IPR020084">
    <property type="entry name" value="NUDIX_hydrolase_CS"/>
</dbReference>
<keyword evidence="5" id="KW-0479">Metal-binding</keyword>
<evidence type="ECO:0000256" key="1">
    <source>
        <dbReference type="ARBA" id="ARBA00001946"/>
    </source>
</evidence>
<evidence type="ECO:0000256" key="5">
    <source>
        <dbReference type="ARBA" id="ARBA00022723"/>
    </source>
</evidence>